<accession>A0AA40ENV2</accession>
<dbReference type="InterPro" id="IPR037523">
    <property type="entry name" value="VOC_core"/>
</dbReference>
<dbReference type="PANTHER" id="PTHR33993">
    <property type="entry name" value="GLYOXALASE-RELATED"/>
    <property type="match status" value="1"/>
</dbReference>
<keyword evidence="2" id="KW-0223">Dioxygenase</keyword>
<evidence type="ECO:0000259" key="1">
    <source>
        <dbReference type="PROSITE" id="PS51819"/>
    </source>
</evidence>
<reference evidence="2" key="1">
    <citation type="submission" date="2023-06" db="EMBL/GenBank/DDBJ databases">
        <title>Genome-scale phylogeny and comparative genomics of the fungal order Sordariales.</title>
        <authorList>
            <consortium name="Lawrence Berkeley National Laboratory"/>
            <person name="Hensen N."/>
            <person name="Bonometti L."/>
            <person name="Westerberg I."/>
            <person name="Brannstrom I.O."/>
            <person name="Guillou S."/>
            <person name="Cros-Aarteil S."/>
            <person name="Calhoun S."/>
            <person name="Haridas S."/>
            <person name="Kuo A."/>
            <person name="Mondo S."/>
            <person name="Pangilinan J."/>
            <person name="Riley R."/>
            <person name="LaButti K."/>
            <person name="Andreopoulos B."/>
            <person name="Lipzen A."/>
            <person name="Chen C."/>
            <person name="Yanf M."/>
            <person name="Daum C."/>
            <person name="Ng V."/>
            <person name="Clum A."/>
            <person name="Steindorff A."/>
            <person name="Ohm R."/>
            <person name="Martin F."/>
            <person name="Silar P."/>
            <person name="Natvig D."/>
            <person name="Lalanne C."/>
            <person name="Gautier V."/>
            <person name="Ament-velasquez S.L."/>
            <person name="Kruys A."/>
            <person name="Hutchinson M.I."/>
            <person name="Powell A.J."/>
            <person name="Barry K."/>
            <person name="Miller A.N."/>
            <person name="Grigoriev I.V."/>
            <person name="Debuchy R."/>
            <person name="Gladieux P."/>
            <person name="Thoren M.H."/>
            <person name="Johannesson H."/>
        </authorList>
    </citation>
    <scope>NUCLEOTIDE SEQUENCE</scope>
    <source>
        <strain evidence="2">SMH3187-1</strain>
    </source>
</reference>
<dbReference type="EMBL" id="JAUKUD010000005">
    <property type="protein sequence ID" value="KAK0742749.1"/>
    <property type="molecule type" value="Genomic_DNA"/>
</dbReference>
<dbReference type="InterPro" id="IPR029068">
    <property type="entry name" value="Glyas_Bleomycin-R_OHBP_Dase"/>
</dbReference>
<feature type="domain" description="VOC" evidence="1">
    <location>
        <begin position="11"/>
        <end position="141"/>
    </location>
</feature>
<dbReference type="SUPFAM" id="SSF54593">
    <property type="entry name" value="Glyoxalase/Bleomycin resistance protein/Dihydroxybiphenyl dioxygenase"/>
    <property type="match status" value="1"/>
</dbReference>
<organism evidence="2 3">
    <name type="scientific">Schizothecium vesticola</name>
    <dbReference type="NCBI Taxonomy" id="314040"/>
    <lineage>
        <taxon>Eukaryota</taxon>
        <taxon>Fungi</taxon>
        <taxon>Dikarya</taxon>
        <taxon>Ascomycota</taxon>
        <taxon>Pezizomycotina</taxon>
        <taxon>Sordariomycetes</taxon>
        <taxon>Sordariomycetidae</taxon>
        <taxon>Sordariales</taxon>
        <taxon>Schizotheciaceae</taxon>
        <taxon>Schizothecium</taxon>
    </lineage>
</organism>
<dbReference type="GO" id="GO:0051213">
    <property type="term" value="F:dioxygenase activity"/>
    <property type="evidence" value="ECO:0007669"/>
    <property type="project" value="UniProtKB-KW"/>
</dbReference>
<proteinExistence type="predicted"/>
<keyword evidence="3" id="KW-1185">Reference proteome</keyword>
<dbReference type="AlphaFoldDB" id="A0AA40ENV2"/>
<dbReference type="PROSITE" id="PS51819">
    <property type="entry name" value="VOC"/>
    <property type="match status" value="1"/>
</dbReference>
<keyword evidence="2" id="KW-0560">Oxidoreductase</keyword>
<sequence length="144" mass="15862">MADWKPPKAGCPVWIEITSTDMARSHKFYSTVFNWTWKNPEVLDTPSSPSDNKPVMVDFNPDVNISGGISLVQSLPAPKFSPRPGRGGVVVSWLVDDVEATAKVIEEAGGKMVSEARDEGAHGVYRYFEDVDGNLGSIYQFKLK</sequence>
<dbReference type="Proteomes" id="UP001172155">
    <property type="component" value="Unassembled WGS sequence"/>
</dbReference>
<dbReference type="InterPro" id="IPR004360">
    <property type="entry name" value="Glyas_Fos-R_dOase_dom"/>
</dbReference>
<gene>
    <name evidence="2" type="ORF">B0T18DRAFT_438924</name>
</gene>
<evidence type="ECO:0000313" key="2">
    <source>
        <dbReference type="EMBL" id="KAK0742749.1"/>
    </source>
</evidence>
<evidence type="ECO:0000313" key="3">
    <source>
        <dbReference type="Proteomes" id="UP001172155"/>
    </source>
</evidence>
<comment type="caution">
    <text evidence="2">The sequence shown here is derived from an EMBL/GenBank/DDBJ whole genome shotgun (WGS) entry which is preliminary data.</text>
</comment>
<name>A0AA40ENV2_9PEZI</name>
<dbReference type="Pfam" id="PF00903">
    <property type="entry name" value="Glyoxalase"/>
    <property type="match status" value="1"/>
</dbReference>
<dbReference type="InterPro" id="IPR052164">
    <property type="entry name" value="Anthracycline_SecMetBiosynth"/>
</dbReference>
<protein>
    <submittedName>
        <fullName evidence="2">Glyoxalase/Bleomycin resistance protein/Dihydroxybiphenyl dioxygenase</fullName>
    </submittedName>
</protein>
<dbReference type="Gene3D" id="3.10.180.10">
    <property type="entry name" value="2,3-Dihydroxybiphenyl 1,2-Dioxygenase, domain 1"/>
    <property type="match status" value="1"/>
</dbReference>